<proteinExistence type="predicted"/>
<dbReference type="EMBL" id="CP013571">
    <property type="protein sequence ID" value="ANL87617.1"/>
    <property type="molecule type" value="Genomic_DNA"/>
</dbReference>
<dbReference type="InterPro" id="IPR011991">
    <property type="entry name" value="ArsR-like_HTH"/>
</dbReference>
<dbReference type="GeneID" id="45960107"/>
<dbReference type="InterPro" id="IPR051011">
    <property type="entry name" value="Metal_resp_trans_reg"/>
</dbReference>
<dbReference type="GO" id="GO:0003677">
    <property type="term" value="F:DNA binding"/>
    <property type="evidence" value="ECO:0007669"/>
    <property type="project" value="UniProtKB-KW"/>
</dbReference>
<evidence type="ECO:0000313" key="7">
    <source>
        <dbReference type="Proteomes" id="UP000078551"/>
    </source>
</evidence>
<sequence length="308" mass="33530">MMERSFLTIAAGENSDAIRALSAPARIEILKLLCAKGPMNINDIARTLSLPQSTVATGIQILEDARLVESQLAKARKGNQKICSAIYSEILISFEESAAQRANNIIEVEMPVGLYTSCEVHAPCGLCSTESVIGPLDVPDYFLDPQRMQAGLVWFGRGYVEYKFPNNAKVLNKDIRAIEFSLELSSEVPGTNPDWPSDITLWVNGMAIGTWTSPGDYGDKRGAFTPAWWKLEGSQYGAMKTWRISTRGTFIDGVAASNVTLGDLALGQHSSIRLRVGIAENAGHTGGVNIFGRGFGNHGRDIIMRLHV</sequence>
<evidence type="ECO:0000256" key="3">
    <source>
        <dbReference type="ARBA" id="ARBA00023163"/>
    </source>
</evidence>
<dbReference type="CDD" id="cd00090">
    <property type="entry name" value="HTH_ARSR"/>
    <property type="match status" value="1"/>
</dbReference>
<dbReference type="AlphaFoldDB" id="A0A192TJ61"/>
<evidence type="ECO:0000313" key="6">
    <source>
        <dbReference type="EMBL" id="QPK12217.1"/>
    </source>
</evidence>
<dbReference type="PANTHER" id="PTHR43132">
    <property type="entry name" value="ARSENICAL RESISTANCE OPERON REPRESSOR ARSR-RELATED"/>
    <property type="match status" value="1"/>
</dbReference>
<evidence type="ECO:0000256" key="2">
    <source>
        <dbReference type="ARBA" id="ARBA00023125"/>
    </source>
</evidence>
<protein>
    <submittedName>
        <fullName evidence="5">ArsR family transcriptional regulator protein</fullName>
    </submittedName>
    <submittedName>
        <fullName evidence="6">Helix-turn-helix domain-containing protein</fullName>
    </submittedName>
</protein>
<dbReference type="Proteomes" id="UP000540266">
    <property type="component" value="Plasmid pBS3c"/>
</dbReference>
<dbReference type="InterPro" id="IPR036390">
    <property type="entry name" value="WH_DNA-bd_sf"/>
</dbReference>
<reference evidence="6 8" key="2">
    <citation type="submission" date="2020-11" db="EMBL/GenBank/DDBJ databases">
        <title>Indigenous Rhizobia Nodulating Common beans in Western Kenya.</title>
        <authorList>
            <person name="Wekesa C.S."/>
            <person name="Oelmueller R."/>
            <person name="Furch A.C."/>
        </authorList>
    </citation>
    <scope>NUCLEOTIDE SEQUENCE [LARGE SCALE GENOMIC DNA]</scope>
    <source>
        <strain evidence="8">BS3</strain>
        <strain evidence="6">S3</strain>
        <plasmid evidence="6 8">pBS3c</plasmid>
    </source>
</reference>
<keyword evidence="6" id="KW-0614">Plasmid</keyword>
<dbReference type="KEGG" id="rpha:AMC79_PB00148"/>
<keyword evidence="7" id="KW-1185">Reference proteome</keyword>
<reference evidence="5 7" key="1">
    <citation type="submission" date="2015-11" db="EMBL/GenBank/DDBJ databases">
        <title>The limits of bacterial species coexistence and the symbiotic plasmid transference in sympatric Rhizobium populations.</title>
        <authorList>
            <person name="Perez-Carrascal O.M."/>
            <person name="VanInsberghe D."/>
            <person name="Juarez S."/>
            <person name="Polz M.F."/>
            <person name="Vinuesa P."/>
            <person name="Gonzalez V."/>
        </authorList>
    </citation>
    <scope>NUCLEOTIDE SEQUENCE [LARGE SCALE GENOMIC DNA]</scope>
    <source>
        <strain evidence="5 7">N771</strain>
        <plasmid evidence="5 7">pRphaN771c</plasmid>
    </source>
</reference>
<dbReference type="PANTHER" id="PTHR43132:SF2">
    <property type="entry name" value="ARSENICAL RESISTANCE OPERON REPRESSOR ARSR-RELATED"/>
    <property type="match status" value="1"/>
</dbReference>
<name>A0A192TJ61_9HYPH</name>
<keyword evidence="1" id="KW-0805">Transcription regulation</keyword>
<accession>A0A192TJ61</accession>
<dbReference type="Pfam" id="PF01022">
    <property type="entry name" value="HTH_5"/>
    <property type="match status" value="1"/>
</dbReference>
<dbReference type="InterPro" id="IPR036388">
    <property type="entry name" value="WH-like_DNA-bd_sf"/>
</dbReference>
<dbReference type="InterPro" id="IPR001845">
    <property type="entry name" value="HTH_ArsR_DNA-bd_dom"/>
</dbReference>
<dbReference type="RefSeq" id="WP_016736612.1">
    <property type="nucleotide sequence ID" value="NZ_CP013529.1"/>
</dbReference>
<dbReference type="Proteomes" id="UP000078551">
    <property type="component" value="Plasmid pRphaN771c"/>
</dbReference>
<evidence type="ECO:0000313" key="8">
    <source>
        <dbReference type="Proteomes" id="UP000540266"/>
    </source>
</evidence>
<gene>
    <name evidence="5" type="ORF">AMC81_PC00142</name>
    <name evidence="6" type="ORF">HER27_026410</name>
</gene>
<evidence type="ECO:0000256" key="1">
    <source>
        <dbReference type="ARBA" id="ARBA00023015"/>
    </source>
</evidence>
<keyword evidence="3" id="KW-0804">Transcription</keyword>
<dbReference type="PIRSF" id="PIRSF030050">
    <property type="entry name" value="UCP030050_HTH"/>
    <property type="match status" value="1"/>
</dbReference>
<dbReference type="Gene3D" id="1.10.10.10">
    <property type="entry name" value="Winged helix-like DNA-binding domain superfamily/Winged helix DNA-binding domain"/>
    <property type="match status" value="1"/>
</dbReference>
<geneLocation type="plasmid" evidence="6 8">
    <name>pBS3c</name>
</geneLocation>
<dbReference type="EMBL" id="CP064934">
    <property type="protein sequence ID" value="QPK12217.1"/>
    <property type="molecule type" value="Genomic_DNA"/>
</dbReference>
<evidence type="ECO:0000313" key="5">
    <source>
        <dbReference type="EMBL" id="ANL87617.1"/>
    </source>
</evidence>
<keyword evidence="2" id="KW-0238">DNA-binding</keyword>
<organism evidence="6 8">
    <name type="scientific">Rhizobium phaseoli</name>
    <dbReference type="NCBI Taxonomy" id="396"/>
    <lineage>
        <taxon>Bacteria</taxon>
        <taxon>Pseudomonadati</taxon>
        <taxon>Pseudomonadota</taxon>
        <taxon>Alphaproteobacteria</taxon>
        <taxon>Hyphomicrobiales</taxon>
        <taxon>Rhizobiaceae</taxon>
        <taxon>Rhizobium/Agrobacterium group</taxon>
        <taxon>Rhizobium</taxon>
    </lineage>
</organism>
<geneLocation type="plasmid" evidence="5 7">
    <name>pRphaN771c</name>
</geneLocation>
<feature type="domain" description="HTH arsR-type" evidence="4">
    <location>
        <begin position="16"/>
        <end position="96"/>
    </location>
</feature>
<dbReference type="GO" id="GO:0003700">
    <property type="term" value="F:DNA-binding transcription factor activity"/>
    <property type="evidence" value="ECO:0007669"/>
    <property type="project" value="InterPro"/>
</dbReference>
<evidence type="ECO:0000259" key="4">
    <source>
        <dbReference type="SMART" id="SM00418"/>
    </source>
</evidence>
<dbReference type="InterPro" id="IPR016943">
    <property type="entry name" value="UCP030050_HTH"/>
</dbReference>
<dbReference type="SMART" id="SM00418">
    <property type="entry name" value="HTH_ARSR"/>
    <property type="match status" value="1"/>
</dbReference>
<dbReference type="SUPFAM" id="SSF46785">
    <property type="entry name" value="Winged helix' DNA-binding domain"/>
    <property type="match status" value="1"/>
</dbReference>